<feature type="compositionally biased region" description="Acidic residues" evidence="2">
    <location>
        <begin position="227"/>
        <end position="240"/>
    </location>
</feature>
<dbReference type="InterPro" id="IPR016197">
    <property type="entry name" value="Chromo-like_dom_sf"/>
</dbReference>
<evidence type="ECO:0008006" key="5">
    <source>
        <dbReference type="Google" id="ProtNLM"/>
    </source>
</evidence>
<protein>
    <recommendedName>
        <fullName evidence="5">Chromo domain-containing protein</fullName>
    </recommendedName>
</protein>
<feature type="compositionally biased region" description="Low complexity" evidence="2">
    <location>
        <begin position="144"/>
        <end position="154"/>
    </location>
</feature>
<organism evidence="3 4">
    <name type="scientific">Tetrapyrgos nigripes</name>
    <dbReference type="NCBI Taxonomy" id="182062"/>
    <lineage>
        <taxon>Eukaryota</taxon>
        <taxon>Fungi</taxon>
        <taxon>Dikarya</taxon>
        <taxon>Basidiomycota</taxon>
        <taxon>Agaricomycotina</taxon>
        <taxon>Agaricomycetes</taxon>
        <taxon>Agaricomycetidae</taxon>
        <taxon>Agaricales</taxon>
        <taxon>Marasmiineae</taxon>
        <taxon>Marasmiaceae</taxon>
        <taxon>Tetrapyrgos</taxon>
    </lineage>
</organism>
<keyword evidence="4" id="KW-1185">Reference proteome</keyword>
<accession>A0A8H5FN73</accession>
<keyword evidence="1" id="KW-0175">Coiled coil</keyword>
<evidence type="ECO:0000313" key="3">
    <source>
        <dbReference type="EMBL" id="KAF5342717.1"/>
    </source>
</evidence>
<dbReference type="EMBL" id="JAACJM010000159">
    <property type="protein sequence ID" value="KAF5342717.1"/>
    <property type="molecule type" value="Genomic_DNA"/>
</dbReference>
<gene>
    <name evidence="3" type="ORF">D9758_015869</name>
</gene>
<comment type="caution">
    <text evidence="3">The sequence shown here is derived from an EMBL/GenBank/DDBJ whole genome shotgun (WGS) entry which is preliminary data.</text>
</comment>
<dbReference type="AlphaFoldDB" id="A0A8H5FN73"/>
<feature type="coiled-coil region" evidence="1">
    <location>
        <begin position="13"/>
        <end position="78"/>
    </location>
</feature>
<proteinExistence type="predicted"/>
<evidence type="ECO:0000313" key="4">
    <source>
        <dbReference type="Proteomes" id="UP000559256"/>
    </source>
</evidence>
<evidence type="ECO:0000256" key="2">
    <source>
        <dbReference type="SAM" id="MobiDB-lite"/>
    </source>
</evidence>
<dbReference type="Proteomes" id="UP000559256">
    <property type="component" value="Unassembled WGS sequence"/>
</dbReference>
<dbReference type="SUPFAM" id="SSF54160">
    <property type="entry name" value="Chromo domain-like"/>
    <property type="match status" value="1"/>
</dbReference>
<sequence length="299" mass="33136">MDEGSVHRAQPHFKEIKNQLKAYEKGLADTQKEIDRQKVKEKKKCERQEKKAEWARVAAENKERKRVERERIKEAKRLEKEGAAAQISVGCRCGSGHGRGRGVRSGGHGRGRGRGQGQGKGGQSASISDNGERFDWGSAEDSDSLLSSSSTTPIPAVPQPKPRPRPVQKRITTASDNIPTLPKPRPKPMPVRTNNSAPEQPVVHIDTDSTGGIDTDSEKDPLLGDEGNSESESEAEAIPEEECIIARILRHQWSWSELMFEVAWEDGDVTWQDLTSVDDCLALDEYLKKQGVEKPSDLI</sequence>
<dbReference type="OrthoDB" id="3158924at2759"/>
<reference evidence="3 4" key="1">
    <citation type="journal article" date="2020" name="ISME J.">
        <title>Uncovering the hidden diversity of litter-decomposition mechanisms in mushroom-forming fungi.</title>
        <authorList>
            <person name="Floudas D."/>
            <person name="Bentzer J."/>
            <person name="Ahren D."/>
            <person name="Johansson T."/>
            <person name="Persson P."/>
            <person name="Tunlid A."/>
        </authorList>
    </citation>
    <scope>NUCLEOTIDE SEQUENCE [LARGE SCALE GENOMIC DNA]</scope>
    <source>
        <strain evidence="3 4">CBS 291.85</strain>
    </source>
</reference>
<name>A0A8H5FN73_9AGAR</name>
<feature type="region of interest" description="Disordered" evidence="2">
    <location>
        <begin position="80"/>
        <end position="240"/>
    </location>
</feature>
<evidence type="ECO:0000256" key="1">
    <source>
        <dbReference type="SAM" id="Coils"/>
    </source>
</evidence>
<feature type="compositionally biased region" description="Basic residues" evidence="2">
    <location>
        <begin position="98"/>
        <end position="113"/>
    </location>
</feature>